<dbReference type="GO" id="GO:0016162">
    <property type="term" value="F:cellulose 1,4-beta-cellobiosidase activity"/>
    <property type="evidence" value="ECO:0007669"/>
    <property type="project" value="UniProtKB-EC"/>
</dbReference>
<dbReference type="PANTHER" id="PTHR33753:SF2">
    <property type="entry name" value="GLYCOSIDE HYDROLASE FAMILY 7 PROTEIN"/>
    <property type="match status" value="1"/>
</dbReference>
<evidence type="ECO:0000313" key="12">
    <source>
        <dbReference type="Proteomes" id="UP000696573"/>
    </source>
</evidence>
<evidence type="ECO:0000256" key="6">
    <source>
        <dbReference type="ARBA" id="ARBA00023277"/>
    </source>
</evidence>
<feature type="signal peptide" evidence="10">
    <location>
        <begin position="1"/>
        <end position="34"/>
    </location>
</feature>
<evidence type="ECO:0000256" key="8">
    <source>
        <dbReference type="ARBA" id="ARBA00023326"/>
    </source>
</evidence>
<dbReference type="AlphaFoldDB" id="A0A9N9VQ22"/>
<dbReference type="SUPFAM" id="SSF49899">
    <property type="entry name" value="Concanavalin A-like lectins/glucanases"/>
    <property type="match status" value="1"/>
</dbReference>
<dbReference type="Proteomes" id="UP000696573">
    <property type="component" value="Unassembled WGS sequence"/>
</dbReference>
<evidence type="ECO:0000256" key="4">
    <source>
        <dbReference type="ARBA" id="ARBA00022801"/>
    </source>
</evidence>
<dbReference type="PANTHER" id="PTHR33753">
    <property type="entry name" value="1,4-BETA-D-GLUCAN CELLOBIOHYDROLASE B"/>
    <property type="match status" value="1"/>
</dbReference>
<dbReference type="Pfam" id="PF00840">
    <property type="entry name" value="Glyco_hydro_7"/>
    <property type="match status" value="1"/>
</dbReference>
<evidence type="ECO:0000256" key="3">
    <source>
        <dbReference type="ARBA" id="ARBA00022729"/>
    </source>
</evidence>
<evidence type="ECO:0000313" key="11">
    <source>
        <dbReference type="EMBL" id="CAH0027770.1"/>
    </source>
</evidence>
<evidence type="ECO:0000256" key="2">
    <source>
        <dbReference type="ARBA" id="ARBA00006044"/>
    </source>
</evidence>
<evidence type="ECO:0000256" key="5">
    <source>
        <dbReference type="ARBA" id="ARBA00023001"/>
    </source>
</evidence>
<dbReference type="OrthoDB" id="412382at2759"/>
<dbReference type="InterPro" id="IPR037019">
    <property type="entry name" value="Glyco_hydro_7_sf"/>
</dbReference>
<dbReference type="InterPro" id="IPR001722">
    <property type="entry name" value="Glyco_hydro_7"/>
</dbReference>
<keyword evidence="7 9" id="KW-0326">Glycosidase</keyword>
<evidence type="ECO:0000256" key="7">
    <source>
        <dbReference type="ARBA" id="ARBA00023295"/>
    </source>
</evidence>
<keyword evidence="8 9" id="KW-0624">Polysaccharide degradation</keyword>
<protein>
    <recommendedName>
        <fullName evidence="9">Glucanase</fullName>
        <ecNumber evidence="9">3.2.1.-</ecNumber>
    </recommendedName>
</protein>
<dbReference type="CDD" id="cd07999">
    <property type="entry name" value="GH7_CBH_EG"/>
    <property type="match status" value="1"/>
</dbReference>
<feature type="chain" id="PRO_5040245533" description="Glucanase" evidence="10">
    <location>
        <begin position="35"/>
        <end position="461"/>
    </location>
</feature>
<evidence type="ECO:0000256" key="10">
    <source>
        <dbReference type="SAM" id="SignalP"/>
    </source>
</evidence>
<dbReference type="EMBL" id="CABFNQ020000730">
    <property type="protein sequence ID" value="CAH0027770.1"/>
    <property type="molecule type" value="Genomic_DNA"/>
</dbReference>
<keyword evidence="3 10" id="KW-0732">Signal</keyword>
<evidence type="ECO:0000256" key="1">
    <source>
        <dbReference type="ARBA" id="ARBA00001641"/>
    </source>
</evidence>
<gene>
    <name evidence="11" type="ORF">CRHIZ90672A_00001737</name>
</gene>
<keyword evidence="5 9" id="KW-0136">Cellulose degradation</keyword>
<keyword evidence="4 9" id="KW-0378">Hydrolase</keyword>
<dbReference type="Gene3D" id="2.70.100.10">
    <property type="entry name" value="Glycoside hydrolase, family 7, domain"/>
    <property type="match status" value="1"/>
</dbReference>
<accession>A0A9N9VQ22</accession>
<sequence length="461" mass="49749">TLINQHLILQYHRSQNSDTMLSLVALSLISAAAAQKAGTNTAETHPSLTWKKCTGANSCSNVSGSIVIDSNWRWTNKDGTNCYDGNKWTSACSSNEDCAQNCALEGADYSGTYGITTSSDALTLKFVQEHAYGTNIGSRTYLLNSESKYEMFNLIGNELAFDVDLSTVECGLNSALYFVAMEEDGGMASYPNNKAGAKYGTGYCDSQCARDLKYIGGLANYEGWEPSESDENAGVGQRGACCAEIDIWESNSHSFALTPHACENNDFHICTAPNCGGTYSEDRFAGDCDANGCDYNPYRMGNPDFYGAGKIVDTSKKFTVVTSFTTSGLKQFFVQDGKRIDIPAPTHAGLPDSSEINDALCSTVFNVFGDYDRYTEVGGWSAISDALSKPHVLVLSIWADHYANMLWLDGVWPKDSTSLGAKRGDCPANSGVPSEVIANYPDSFVTWSNIRFGPTGSTTGL</sequence>
<keyword evidence="6" id="KW-0119">Carbohydrate metabolism</keyword>
<proteinExistence type="inferred from homology"/>
<reference evidence="11" key="1">
    <citation type="submission" date="2021-10" db="EMBL/GenBank/DDBJ databases">
        <authorList>
            <person name="Piombo E."/>
        </authorList>
    </citation>
    <scope>NUCLEOTIDE SEQUENCE</scope>
</reference>
<dbReference type="InterPro" id="IPR013320">
    <property type="entry name" value="ConA-like_dom_sf"/>
</dbReference>
<comment type="catalytic activity">
    <reaction evidence="1">
        <text>Hydrolysis of (1-&gt;4)-beta-D-glucosidic linkages in cellulose and cellotetraose, releasing cellobiose from the non-reducing ends of the chains.</text>
        <dbReference type="EC" id="3.2.1.91"/>
    </reaction>
</comment>
<dbReference type="GO" id="GO:0030245">
    <property type="term" value="P:cellulose catabolic process"/>
    <property type="evidence" value="ECO:0007669"/>
    <property type="project" value="UniProtKB-KW"/>
</dbReference>
<feature type="non-terminal residue" evidence="11">
    <location>
        <position position="461"/>
    </location>
</feature>
<dbReference type="EC" id="3.2.1.-" evidence="9"/>
<organism evidence="11 12">
    <name type="scientific">Clonostachys rhizophaga</name>
    <dbReference type="NCBI Taxonomy" id="160324"/>
    <lineage>
        <taxon>Eukaryota</taxon>
        <taxon>Fungi</taxon>
        <taxon>Dikarya</taxon>
        <taxon>Ascomycota</taxon>
        <taxon>Pezizomycotina</taxon>
        <taxon>Sordariomycetes</taxon>
        <taxon>Hypocreomycetidae</taxon>
        <taxon>Hypocreales</taxon>
        <taxon>Bionectriaceae</taxon>
        <taxon>Clonostachys</taxon>
    </lineage>
</organism>
<evidence type="ECO:0000256" key="9">
    <source>
        <dbReference type="RuleBase" id="RU361164"/>
    </source>
</evidence>
<comment type="similarity">
    <text evidence="2 9">Belongs to the glycosyl hydrolase 7 (cellulase C) family.</text>
</comment>
<dbReference type="PRINTS" id="PR00734">
    <property type="entry name" value="GLHYDRLASE7"/>
</dbReference>
<comment type="caution">
    <text evidence="11">The sequence shown here is derived from an EMBL/GenBank/DDBJ whole genome shotgun (WGS) entry which is preliminary data.</text>
</comment>
<name>A0A9N9VQ22_9HYPO</name>
<keyword evidence="12" id="KW-1185">Reference proteome</keyword>